<dbReference type="Gene3D" id="3.10.10.10">
    <property type="entry name" value="HIV Type 1 Reverse Transcriptase, subunit A, domain 1"/>
    <property type="match status" value="1"/>
</dbReference>
<feature type="domain" description="Reverse transcriptase" evidence="2">
    <location>
        <begin position="373"/>
        <end position="443"/>
    </location>
</feature>
<gene>
    <name evidence="4" type="ORF">EPI10_031411</name>
</gene>
<evidence type="ECO:0000313" key="4">
    <source>
        <dbReference type="EMBL" id="KAA3487596.1"/>
    </source>
</evidence>
<dbReference type="InterPro" id="IPR012337">
    <property type="entry name" value="RNaseH-like_sf"/>
</dbReference>
<evidence type="ECO:0000313" key="5">
    <source>
        <dbReference type="Proteomes" id="UP000325315"/>
    </source>
</evidence>
<dbReference type="InterPro" id="IPR032567">
    <property type="entry name" value="RTL1-rel"/>
</dbReference>
<feature type="domain" description="Reverse transcriptase/retrotransposon-derived protein RNase H-like" evidence="3">
    <location>
        <begin position="490"/>
        <end position="565"/>
    </location>
</feature>
<dbReference type="OrthoDB" id="2272416at2759"/>
<proteinExistence type="predicted"/>
<dbReference type="PANTHER" id="PTHR15503:SF45">
    <property type="entry name" value="RNA-DIRECTED DNA POLYMERASE HOMOLOG"/>
    <property type="match status" value="1"/>
</dbReference>
<protein>
    <submittedName>
        <fullName evidence="4">Retrotransposable element Tf2</fullName>
    </submittedName>
</protein>
<dbReference type="InterPro" id="IPR043128">
    <property type="entry name" value="Rev_trsase/Diguanyl_cyclase"/>
</dbReference>
<dbReference type="InterPro" id="IPR000477">
    <property type="entry name" value="RT_dom"/>
</dbReference>
<name>A0A5B6X217_9ROSI</name>
<dbReference type="CDD" id="cd01647">
    <property type="entry name" value="RT_LTR"/>
    <property type="match status" value="1"/>
</dbReference>
<dbReference type="CDD" id="cd00303">
    <property type="entry name" value="retropepsin_like"/>
    <property type="match status" value="1"/>
</dbReference>
<evidence type="ECO:0000259" key="2">
    <source>
        <dbReference type="Pfam" id="PF00078"/>
    </source>
</evidence>
<accession>A0A5B6X217</accession>
<comment type="caution">
    <text evidence="4">The sequence shown here is derived from an EMBL/GenBank/DDBJ whole genome shotgun (WGS) entry which is preliminary data.</text>
</comment>
<sequence>MTVTEYEREFVRLSKYARECVSTEAIMCKRFEDGLNEDIRLLVGILELKEFVVLVERAYKAEELSKEKRKAEFEARDSRKRLMNKLFQSSSKKSRDMHTRSNTSAGYPNRDRGKQYSDNFQNARSSNSAARGRLVRNAGNGTNSRGVSKDSAVRSEVRAPARAYAICAHEDASSPDVITGTFSLYDTNVVTLIDLGSTHSYICMNFVSSKNLPVESIEFVVKVSNPLGKYVLVDKGCKGCPLMIRGHYFQADLMLLPFDEFEVILGMDWYVRKGCEAFLAYVLNTRVFELNIESVSVVREYANVFLKELLGLPLVKKVEFAIDLVPGTAPISIVPYRMAPTELKELKSQLQKLTDKGFARPSFSRWGAPVLFVKKKNGSMRLCIDYRQLNKVTIKNKYPLPRIDDLFDQLKGAIVFSKIDLRSSYYQLRVKDSDVPKTAFRTRFVVVFIDNIFIYSRDESEHAEHLRTVLQTLRDKKLFAKFSRSGFWIREALVLVQPEPGKEFVIYSDASLNGLGCVLMQEGKVIAYASRQLKPHEKNYLTHDLELVAIVFALKIWRHHLYGKRSADALSRKSLFALRAINTRLNLSDDGSILAELRARLVFLQPICMKRDILEFVSKCLICQQVKAEHQVPSGLLQPMMIPKWKWDRIIMDFVTRLPLTPKKKDVVWVIVDRLRKSAHFIPKKLQEALGTKLNFSTAFHLQTDGQSERTVQILEDMFRCCVLEFEETEEKVKVIRDCLKEASDRQKAYADLKRKEIEYQVGDKVFLNVSPWKKILRFGRKEVEIRPDMTYGEKPIKILAREVKQLRNKSIALVKVFWQRHGVEEAMWELEEAM</sequence>
<dbReference type="GO" id="GO:0003676">
    <property type="term" value="F:nucleic acid binding"/>
    <property type="evidence" value="ECO:0007669"/>
    <property type="project" value="InterPro"/>
</dbReference>
<dbReference type="InterPro" id="IPR036397">
    <property type="entry name" value="RNaseH_sf"/>
</dbReference>
<reference evidence="4" key="1">
    <citation type="submission" date="2019-08" db="EMBL/GenBank/DDBJ databases">
        <authorList>
            <person name="Liu F."/>
        </authorList>
    </citation>
    <scope>NUCLEOTIDE SEQUENCE [LARGE SCALE GENOMIC DNA]</scope>
    <source>
        <strain evidence="4">PA1801</strain>
        <tissue evidence="4">Leaf</tissue>
    </source>
</reference>
<dbReference type="Pfam" id="PF00078">
    <property type="entry name" value="RVT_1"/>
    <property type="match status" value="1"/>
</dbReference>
<evidence type="ECO:0000259" key="3">
    <source>
        <dbReference type="Pfam" id="PF17919"/>
    </source>
</evidence>
<feature type="compositionally biased region" description="Polar residues" evidence="1">
    <location>
        <begin position="116"/>
        <end position="129"/>
    </location>
</feature>
<organism evidence="4 5">
    <name type="scientific">Gossypium australe</name>
    <dbReference type="NCBI Taxonomy" id="47621"/>
    <lineage>
        <taxon>Eukaryota</taxon>
        <taxon>Viridiplantae</taxon>
        <taxon>Streptophyta</taxon>
        <taxon>Embryophyta</taxon>
        <taxon>Tracheophyta</taxon>
        <taxon>Spermatophyta</taxon>
        <taxon>Magnoliopsida</taxon>
        <taxon>eudicotyledons</taxon>
        <taxon>Gunneridae</taxon>
        <taxon>Pentapetalae</taxon>
        <taxon>rosids</taxon>
        <taxon>malvids</taxon>
        <taxon>Malvales</taxon>
        <taxon>Malvaceae</taxon>
        <taxon>Malvoideae</taxon>
        <taxon>Gossypium</taxon>
    </lineage>
</organism>
<dbReference type="Pfam" id="PF08284">
    <property type="entry name" value="RVP_2"/>
    <property type="match status" value="1"/>
</dbReference>
<dbReference type="Gene3D" id="3.30.420.10">
    <property type="entry name" value="Ribonuclease H-like superfamily/Ribonuclease H"/>
    <property type="match status" value="1"/>
</dbReference>
<keyword evidence="5" id="KW-1185">Reference proteome</keyword>
<dbReference type="EMBL" id="SMMG02000001">
    <property type="protein sequence ID" value="KAA3487596.1"/>
    <property type="molecule type" value="Genomic_DNA"/>
</dbReference>
<dbReference type="Proteomes" id="UP000325315">
    <property type="component" value="Unassembled WGS sequence"/>
</dbReference>
<dbReference type="InterPro" id="IPR021109">
    <property type="entry name" value="Peptidase_aspartic_dom_sf"/>
</dbReference>
<feature type="region of interest" description="Disordered" evidence="1">
    <location>
        <begin position="86"/>
        <end position="154"/>
    </location>
</feature>
<dbReference type="InterPro" id="IPR043502">
    <property type="entry name" value="DNA/RNA_pol_sf"/>
</dbReference>
<evidence type="ECO:0000256" key="1">
    <source>
        <dbReference type="SAM" id="MobiDB-lite"/>
    </source>
</evidence>
<dbReference type="Gene3D" id="2.40.70.10">
    <property type="entry name" value="Acid Proteases"/>
    <property type="match status" value="1"/>
</dbReference>
<dbReference type="SUPFAM" id="SSF53098">
    <property type="entry name" value="Ribonuclease H-like"/>
    <property type="match status" value="1"/>
</dbReference>
<dbReference type="PANTHER" id="PTHR15503">
    <property type="entry name" value="LDOC1 RELATED"/>
    <property type="match status" value="1"/>
</dbReference>
<dbReference type="Gene3D" id="3.30.70.270">
    <property type="match status" value="2"/>
</dbReference>
<dbReference type="SUPFAM" id="SSF56672">
    <property type="entry name" value="DNA/RNA polymerases"/>
    <property type="match status" value="1"/>
</dbReference>
<dbReference type="Pfam" id="PF17919">
    <property type="entry name" value="RT_RNaseH_2"/>
    <property type="match status" value="1"/>
</dbReference>
<dbReference type="InterPro" id="IPR041577">
    <property type="entry name" value="RT_RNaseH_2"/>
</dbReference>
<dbReference type="AlphaFoldDB" id="A0A5B6X217"/>